<feature type="region of interest" description="Disordered" evidence="2">
    <location>
        <begin position="804"/>
        <end position="831"/>
    </location>
</feature>
<comment type="caution">
    <text evidence="4">The sequence shown here is derived from an EMBL/GenBank/DDBJ whole genome shotgun (WGS) entry which is preliminary data.</text>
</comment>
<dbReference type="PANTHER" id="PTHR11439">
    <property type="entry name" value="GAG-POL-RELATED RETROTRANSPOSON"/>
    <property type="match status" value="1"/>
</dbReference>
<feature type="region of interest" description="Disordered" evidence="2">
    <location>
        <begin position="588"/>
        <end position="631"/>
    </location>
</feature>
<dbReference type="PANTHER" id="PTHR11439:SF495">
    <property type="entry name" value="REVERSE TRANSCRIPTASE, RNA-DEPENDENT DNA POLYMERASE-RELATED"/>
    <property type="match status" value="1"/>
</dbReference>
<proteinExistence type="predicted"/>
<evidence type="ECO:0000259" key="3">
    <source>
        <dbReference type="Pfam" id="PF07727"/>
    </source>
</evidence>
<dbReference type="InterPro" id="IPR013103">
    <property type="entry name" value="RVT_2"/>
</dbReference>
<dbReference type="Pfam" id="PF07727">
    <property type="entry name" value="RVT_2"/>
    <property type="match status" value="1"/>
</dbReference>
<evidence type="ECO:0000256" key="2">
    <source>
        <dbReference type="SAM" id="MobiDB-lite"/>
    </source>
</evidence>
<organism evidence="4">
    <name type="scientific">Tanacetum cinerariifolium</name>
    <name type="common">Dalmatian daisy</name>
    <name type="synonym">Chrysanthemum cinerariifolium</name>
    <dbReference type="NCBI Taxonomy" id="118510"/>
    <lineage>
        <taxon>Eukaryota</taxon>
        <taxon>Viridiplantae</taxon>
        <taxon>Streptophyta</taxon>
        <taxon>Embryophyta</taxon>
        <taxon>Tracheophyta</taxon>
        <taxon>Spermatophyta</taxon>
        <taxon>Magnoliopsida</taxon>
        <taxon>eudicotyledons</taxon>
        <taxon>Gunneridae</taxon>
        <taxon>Pentapetalae</taxon>
        <taxon>asterids</taxon>
        <taxon>campanulids</taxon>
        <taxon>Asterales</taxon>
        <taxon>Asteraceae</taxon>
        <taxon>Asteroideae</taxon>
        <taxon>Anthemideae</taxon>
        <taxon>Anthemidinae</taxon>
        <taxon>Tanacetum</taxon>
    </lineage>
</organism>
<gene>
    <name evidence="4" type="ORF">Tci_028786</name>
</gene>
<evidence type="ECO:0000256" key="1">
    <source>
        <dbReference type="SAM" id="Coils"/>
    </source>
</evidence>
<feature type="domain" description="Reverse transcriptase Ty1/copia-type" evidence="3">
    <location>
        <begin position="72"/>
        <end position="184"/>
    </location>
</feature>
<sequence length="1009" mass="113890">MTSLALQDRWSQDKHIELVNIIGGPGAGMLTQAMARELSAASAHECLIVDFLSEEEPKKVSKALKHPGWIDVMNKRDENGIVIKNKARLVAQGYNQQKGIDYDETFAPVTRLKAIRIFFAFATYMNFILYQMDVKSAFINGKLKEEIYVKQPPGFESGEFPNHACKFDKALYGLKQAPIPWYLKGTPSLGLWYPKCLGFDLKGYSDSDYLECNMDKKITLGACQLLGGKLICWSVKKQQYVAMSSTEAKYVDATGCCANILWMKSQLTDYDIIYEKSDHGFYRLGTMGEIGATRTFKKSRLPPRWILLMAQIIQYLGGKTSGLDQISNKDATILYCLANGVKVDFAKIIWEDIIQKLNKKIREKVVPYPSVHNWALKPNQPEGPPFTDHMKAICNIDVPVESQAPTTSSKTDMKIPQLKLILEYLILMTLYLNNRMSEDEETERYEDTHATSHDGPKDTLISHPPSPKSVQIQELMAQVLLLQSHKLKLEQQKEKAEVKVAFLKAQPLYPYVNKLTELVVTSLKPEVAELKTLQWKLPSEFLGLPSQISSVQEKLKTLDSIPFLLNKVTDTLNRFSISVESASSKATDKSVPLADQANASHAEEEKNTNDTKSNSEDDHVNPADSMVESSKQKKMKKFSFITKFSFVTEGGKQIHLTTKKIEEQKRIEEFLKSKLAKQEVEKNDPRDFAKPVKAIAMPQDVPSTSDRLLIDLENQVQRLMEAHLAPTQPTQMNKITTPCEICSGPHETQYCMENPAQAFVEYASSRTDEGGVSSAHSYPTMDPQCSTKIHSSINAITIHSKIQSDSCNNRTKENEEEERDSPKSHSNSSTPLDPSISFLIEKVLKFNSLFESLRLVPSSPNAELVCTKEEDGDVMFIEIILKDDDSCKEVPKAEGQEMEYSDIFLTRSELAYHKKLNPEEDANGGISNFTRRIKGMHVFIGNFTYVIDFMIVEDISSILDPRLSQVVLGRPFIEISNMTHNPPEGVVRFIRGIDEVSYKMPHKIEQYDS</sequence>
<name>A0A6L2L526_TANCI</name>
<keyword evidence="1" id="KW-0175">Coiled coil</keyword>
<dbReference type="EMBL" id="BKCJ010003726">
    <property type="protein sequence ID" value="GEU56808.1"/>
    <property type="molecule type" value="Genomic_DNA"/>
</dbReference>
<protein>
    <submittedName>
        <fullName evidence="4">Retrovirus-related Pol polyprotein from transposon TNT 1-94</fullName>
    </submittedName>
</protein>
<reference evidence="4" key="1">
    <citation type="journal article" date="2019" name="Sci. Rep.">
        <title>Draft genome of Tanacetum cinerariifolium, the natural source of mosquito coil.</title>
        <authorList>
            <person name="Yamashiro T."/>
            <person name="Shiraishi A."/>
            <person name="Satake H."/>
            <person name="Nakayama K."/>
        </authorList>
    </citation>
    <scope>NUCLEOTIDE SEQUENCE</scope>
</reference>
<feature type="compositionally biased region" description="Basic and acidic residues" evidence="2">
    <location>
        <begin position="601"/>
        <end position="621"/>
    </location>
</feature>
<dbReference type="CDD" id="cd09272">
    <property type="entry name" value="RNase_HI_RT_Ty1"/>
    <property type="match status" value="1"/>
</dbReference>
<evidence type="ECO:0000313" key="4">
    <source>
        <dbReference type="EMBL" id="GEU56808.1"/>
    </source>
</evidence>
<dbReference type="AlphaFoldDB" id="A0A6L2L526"/>
<accession>A0A6L2L526</accession>
<feature type="coiled-coil region" evidence="1">
    <location>
        <begin position="472"/>
        <end position="506"/>
    </location>
</feature>